<reference evidence="11" key="1">
    <citation type="submission" date="2017-08" db="EMBL/GenBank/DDBJ databases">
        <authorList>
            <person name="Imhoff J.F."/>
            <person name="Rahn T."/>
            <person name="Kuenzel S."/>
            <person name="Neulinger S.C."/>
        </authorList>
    </citation>
    <scope>NUCLEOTIDE SEQUENCE</scope>
    <source>
        <strain evidence="11">DSM 11080</strain>
    </source>
</reference>
<evidence type="ECO:0000256" key="5">
    <source>
        <dbReference type="ARBA" id="ARBA00022519"/>
    </source>
</evidence>
<dbReference type="AlphaFoldDB" id="A0AAJ0XAX6"/>
<keyword evidence="9" id="KW-0472">Membrane</keyword>
<evidence type="ECO:0000256" key="7">
    <source>
        <dbReference type="ARBA" id="ARBA00022927"/>
    </source>
</evidence>
<dbReference type="InterPro" id="IPR049031">
    <property type="entry name" value="T2SSK_SAM-like_1st"/>
</dbReference>
<feature type="domain" description="T2SS protein K first SAM-like" evidence="10">
    <location>
        <begin position="109"/>
        <end position="207"/>
    </location>
</feature>
<dbReference type="PANTHER" id="PTHR38831">
    <property type="entry name" value="TYPE II SECRETION SYSTEM PROTEIN K"/>
    <property type="match status" value="1"/>
</dbReference>
<keyword evidence="3" id="KW-0813">Transport</keyword>
<dbReference type="Pfam" id="PF21687">
    <property type="entry name" value="T2SSK_1st"/>
    <property type="match status" value="1"/>
</dbReference>
<evidence type="ECO:0000256" key="2">
    <source>
        <dbReference type="ARBA" id="ARBA00007246"/>
    </source>
</evidence>
<accession>A0AAJ0XAX6</accession>
<protein>
    <recommendedName>
        <fullName evidence="10">T2SS protein K first SAM-like domain-containing protein</fullName>
    </recommendedName>
</protein>
<evidence type="ECO:0000256" key="4">
    <source>
        <dbReference type="ARBA" id="ARBA00022475"/>
    </source>
</evidence>
<reference evidence="11" key="2">
    <citation type="journal article" date="2020" name="Microorganisms">
        <title>Osmotic Adaptation and Compatible Solute Biosynthesis of Phototrophic Bacteria as Revealed from Genome Analyses.</title>
        <authorList>
            <person name="Imhoff J.F."/>
            <person name="Rahn T."/>
            <person name="Kunzel S."/>
            <person name="Keller A."/>
            <person name="Neulinger S.C."/>
        </authorList>
    </citation>
    <scope>NUCLEOTIDE SEQUENCE</scope>
    <source>
        <strain evidence="11">DSM 11080</strain>
    </source>
</reference>
<dbReference type="Gene3D" id="1.10.40.60">
    <property type="entry name" value="EpsJ-like"/>
    <property type="match status" value="1"/>
</dbReference>
<evidence type="ECO:0000256" key="9">
    <source>
        <dbReference type="ARBA" id="ARBA00023136"/>
    </source>
</evidence>
<dbReference type="RefSeq" id="WP_200346796.1">
    <property type="nucleotide sequence ID" value="NZ_NRSJ01000024.1"/>
</dbReference>
<dbReference type="EMBL" id="NRSJ01000024">
    <property type="protein sequence ID" value="MBK1705575.1"/>
    <property type="molecule type" value="Genomic_DNA"/>
</dbReference>
<keyword evidence="12" id="KW-1185">Reference proteome</keyword>
<evidence type="ECO:0000256" key="6">
    <source>
        <dbReference type="ARBA" id="ARBA00022692"/>
    </source>
</evidence>
<sequence length="315" mass="34538">MQPNRCADPCRQRGIALVLVMWVLALLTVMALSLTTTQRTQSALTANQIDAARFRAQADAVLNLVALNLLSTPFLAPEDSSTVWVPDGEPRQLQLGGARLELRLFDEAARLNLNSIPREQLATLIELAQGEEGFDEVQRDQLADAILDWRDPDDLVRLNGAEDPDYFAAERPFGARDGPFRSVDELQQVLGMTPALYRRLAPHLTVADTGQRVSTTYASAEVLAVTQGLLLENARQLVRERDQPLFDEAMQAATPADRGGPLYRAQVSQGGADGGRTMQALLRVPGERGRPFQILWRRDGLGSPPDPAADYTEGS</sequence>
<evidence type="ECO:0000256" key="3">
    <source>
        <dbReference type="ARBA" id="ARBA00022448"/>
    </source>
</evidence>
<dbReference type="InterPro" id="IPR005628">
    <property type="entry name" value="GspK"/>
</dbReference>
<proteinExistence type="inferred from homology"/>
<name>A0AAJ0XAX6_9GAMM</name>
<comment type="similarity">
    <text evidence="2">Belongs to the GSP K family.</text>
</comment>
<evidence type="ECO:0000313" key="12">
    <source>
        <dbReference type="Proteomes" id="UP001296776"/>
    </source>
</evidence>
<organism evidence="11 12">
    <name type="scientific">Halochromatium glycolicum</name>
    <dbReference type="NCBI Taxonomy" id="85075"/>
    <lineage>
        <taxon>Bacteria</taxon>
        <taxon>Pseudomonadati</taxon>
        <taxon>Pseudomonadota</taxon>
        <taxon>Gammaproteobacteria</taxon>
        <taxon>Chromatiales</taxon>
        <taxon>Chromatiaceae</taxon>
        <taxon>Halochromatium</taxon>
    </lineage>
</organism>
<evidence type="ECO:0000256" key="8">
    <source>
        <dbReference type="ARBA" id="ARBA00022989"/>
    </source>
</evidence>
<gene>
    <name evidence="11" type="ORF">CKO40_13685</name>
</gene>
<dbReference type="GO" id="GO:0005886">
    <property type="term" value="C:plasma membrane"/>
    <property type="evidence" value="ECO:0007669"/>
    <property type="project" value="UniProtKB-SubCell"/>
</dbReference>
<dbReference type="Proteomes" id="UP001296776">
    <property type="component" value="Unassembled WGS sequence"/>
</dbReference>
<dbReference type="PANTHER" id="PTHR38831:SF2">
    <property type="entry name" value="TYPE II SECRETION SYSTEM PROTEIN K"/>
    <property type="match status" value="1"/>
</dbReference>
<evidence type="ECO:0000256" key="1">
    <source>
        <dbReference type="ARBA" id="ARBA00004533"/>
    </source>
</evidence>
<keyword evidence="4" id="KW-1003">Cell membrane</keyword>
<dbReference type="InterPro" id="IPR038072">
    <property type="entry name" value="GspK_central_sf"/>
</dbReference>
<dbReference type="SUPFAM" id="SSF158544">
    <property type="entry name" value="GspK insert domain-like"/>
    <property type="match status" value="1"/>
</dbReference>
<keyword evidence="8" id="KW-1133">Transmembrane helix</keyword>
<evidence type="ECO:0000259" key="10">
    <source>
        <dbReference type="Pfam" id="PF21687"/>
    </source>
</evidence>
<keyword evidence="6" id="KW-0812">Transmembrane</keyword>
<keyword evidence="7" id="KW-0653">Protein transport</keyword>
<dbReference type="GO" id="GO:0009306">
    <property type="term" value="P:protein secretion"/>
    <property type="evidence" value="ECO:0007669"/>
    <property type="project" value="InterPro"/>
</dbReference>
<evidence type="ECO:0000313" key="11">
    <source>
        <dbReference type="EMBL" id="MBK1705575.1"/>
    </source>
</evidence>
<comment type="subcellular location">
    <subcellularLocation>
        <location evidence="1">Cell inner membrane</location>
    </subcellularLocation>
</comment>
<comment type="caution">
    <text evidence="11">The sequence shown here is derived from an EMBL/GenBank/DDBJ whole genome shotgun (WGS) entry which is preliminary data.</text>
</comment>
<keyword evidence="5" id="KW-0997">Cell inner membrane</keyword>